<sequence>MGFFREFHERSRFVKSLNATFLVLVPKKGGVEDLKDFKPISLVGSLYKSLAKVLANRIKKVIGKVISKPQNAFVEGRQILDAVLIANEVVDSRLKSNQGGWKVRGWRGEGILISHLLFTDSTLVFCEESHDQLTYLSWLLMWFEACLGLRVNLEKNELIPMGRVHDIEDLALELGCKVGGLPSCYLSLPLGAPFKSEVVWDGVEERKVRLRLEKIQRNFLWGGGTLVQRPHLVRVSGIGNLPLKVRLCGSKSSVTNMMQRRGNGALGPCFGAQTVLGMIGPLFSQGHLMIGEIEMVERFMLKI</sequence>
<evidence type="ECO:0000313" key="1">
    <source>
        <dbReference type="EMBL" id="RVW16899.1"/>
    </source>
</evidence>
<reference evidence="1 2" key="1">
    <citation type="journal article" date="2018" name="PLoS Genet.">
        <title>Population sequencing reveals clonal diversity and ancestral inbreeding in the grapevine cultivar Chardonnay.</title>
        <authorList>
            <person name="Roach M.J."/>
            <person name="Johnson D.L."/>
            <person name="Bohlmann J."/>
            <person name="van Vuuren H.J."/>
            <person name="Jones S.J."/>
            <person name="Pretorius I.S."/>
            <person name="Schmidt S.A."/>
            <person name="Borneman A.R."/>
        </authorList>
    </citation>
    <scope>NUCLEOTIDE SEQUENCE [LARGE SCALE GENOMIC DNA]</scope>
    <source>
        <strain evidence="2">cv. Chardonnay</strain>
        <tissue evidence="1">Leaf</tissue>
    </source>
</reference>
<dbReference type="PANTHER" id="PTHR46890:SF50">
    <property type="entry name" value="RNA-DIRECTED DNA POLYMERASE, EUKARYOTA, REVERSE TRANSCRIPTASE ZINC-BINDING DOMAIN PROTEIN-RELATED"/>
    <property type="match status" value="1"/>
</dbReference>
<evidence type="ECO:0000313" key="2">
    <source>
        <dbReference type="Proteomes" id="UP000288805"/>
    </source>
</evidence>
<proteinExistence type="predicted"/>
<dbReference type="AlphaFoldDB" id="A0A438C0Z2"/>
<comment type="caution">
    <text evidence="1">The sequence shown here is derived from an EMBL/GenBank/DDBJ whole genome shotgun (WGS) entry which is preliminary data.</text>
</comment>
<dbReference type="EMBL" id="QGNW01002583">
    <property type="protein sequence ID" value="RVW16899.1"/>
    <property type="molecule type" value="Genomic_DNA"/>
</dbReference>
<dbReference type="Proteomes" id="UP000288805">
    <property type="component" value="Unassembled WGS sequence"/>
</dbReference>
<accession>A0A438C0Z2</accession>
<protein>
    <submittedName>
        <fullName evidence="1">Uncharacterized protein</fullName>
    </submittedName>
</protein>
<dbReference type="InterPro" id="IPR052343">
    <property type="entry name" value="Retrotransposon-Effector_Assoc"/>
</dbReference>
<gene>
    <name evidence="1" type="ORF">CK203_088632</name>
</gene>
<dbReference type="PANTHER" id="PTHR46890">
    <property type="entry name" value="NON-LTR RETROLELEMENT REVERSE TRANSCRIPTASE-LIKE PROTEIN-RELATED"/>
    <property type="match status" value="1"/>
</dbReference>
<name>A0A438C0Z2_VITVI</name>
<organism evidence="1 2">
    <name type="scientific">Vitis vinifera</name>
    <name type="common">Grape</name>
    <dbReference type="NCBI Taxonomy" id="29760"/>
    <lineage>
        <taxon>Eukaryota</taxon>
        <taxon>Viridiplantae</taxon>
        <taxon>Streptophyta</taxon>
        <taxon>Embryophyta</taxon>
        <taxon>Tracheophyta</taxon>
        <taxon>Spermatophyta</taxon>
        <taxon>Magnoliopsida</taxon>
        <taxon>eudicotyledons</taxon>
        <taxon>Gunneridae</taxon>
        <taxon>Pentapetalae</taxon>
        <taxon>rosids</taxon>
        <taxon>Vitales</taxon>
        <taxon>Vitaceae</taxon>
        <taxon>Viteae</taxon>
        <taxon>Vitis</taxon>
    </lineage>
</organism>